<evidence type="ECO:0000259" key="6">
    <source>
        <dbReference type="SMART" id="SM00829"/>
    </source>
</evidence>
<reference evidence="7" key="1">
    <citation type="submission" date="2022-05" db="EMBL/GenBank/DDBJ databases">
        <title>Complete genome sequence of toluene-degrading Gulosibacter sediminis strain ACHW.36C.</title>
        <authorList>
            <person name="Wai A.C."/>
            <person name="Lai G.K."/>
            <person name="Griffin S.D."/>
            <person name="Leung F.C."/>
        </authorList>
    </citation>
    <scope>NUCLEOTIDE SEQUENCE [LARGE SCALE GENOMIC DNA]</scope>
    <source>
        <strain evidence="7">ACHW.36C</strain>
    </source>
</reference>
<evidence type="ECO:0000256" key="1">
    <source>
        <dbReference type="ARBA" id="ARBA00001947"/>
    </source>
</evidence>
<organism evidence="7">
    <name type="scientific">Gulosibacter sediminis</name>
    <dbReference type="NCBI Taxonomy" id="1729695"/>
    <lineage>
        <taxon>Bacteria</taxon>
        <taxon>Bacillati</taxon>
        <taxon>Actinomycetota</taxon>
        <taxon>Actinomycetes</taxon>
        <taxon>Micrococcales</taxon>
        <taxon>Microbacteriaceae</taxon>
        <taxon>Gulosibacter</taxon>
    </lineage>
</organism>
<dbReference type="SMART" id="SM00829">
    <property type="entry name" value="PKS_ER"/>
    <property type="match status" value="1"/>
</dbReference>
<dbReference type="Pfam" id="PF00107">
    <property type="entry name" value="ADH_zinc_N"/>
    <property type="match status" value="1"/>
</dbReference>
<dbReference type="PANTHER" id="PTHR42813">
    <property type="entry name" value="ZINC-TYPE ALCOHOL DEHYDROGENASE-LIKE"/>
    <property type="match status" value="1"/>
</dbReference>
<feature type="domain" description="Enoyl reductase (ER)" evidence="6">
    <location>
        <begin position="10"/>
        <end position="338"/>
    </location>
</feature>
<proteinExistence type="inferred from homology"/>
<dbReference type="InterPro" id="IPR011032">
    <property type="entry name" value="GroES-like_sf"/>
</dbReference>
<dbReference type="CDD" id="cd08287">
    <property type="entry name" value="FDH_like_ADH3"/>
    <property type="match status" value="1"/>
</dbReference>
<evidence type="ECO:0000256" key="3">
    <source>
        <dbReference type="ARBA" id="ARBA00022833"/>
    </source>
</evidence>
<dbReference type="SUPFAM" id="SSF51735">
    <property type="entry name" value="NAD(P)-binding Rossmann-fold domains"/>
    <property type="match status" value="1"/>
</dbReference>
<evidence type="ECO:0000256" key="5">
    <source>
        <dbReference type="RuleBase" id="RU361277"/>
    </source>
</evidence>
<gene>
    <name evidence="7" type="ORF">M3M28_09315</name>
</gene>
<dbReference type="InterPro" id="IPR002328">
    <property type="entry name" value="ADH_Zn_CS"/>
</dbReference>
<dbReference type="PANTHER" id="PTHR42813:SF2">
    <property type="entry name" value="DEHYDROGENASE, ZINC-CONTAINING, PUTATIVE (AFU_ORTHOLOGUE AFUA_2G02810)-RELATED"/>
    <property type="match status" value="1"/>
</dbReference>
<dbReference type="InterPro" id="IPR013154">
    <property type="entry name" value="ADH-like_N"/>
</dbReference>
<keyword evidence="2 5" id="KW-0479">Metal-binding</keyword>
<dbReference type="Pfam" id="PF08240">
    <property type="entry name" value="ADH_N"/>
    <property type="match status" value="1"/>
</dbReference>
<evidence type="ECO:0000256" key="2">
    <source>
        <dbReference type="ARBA" id="ARBA00022723"/>
    </source>
</evidence>
<dbReference type="Gene3D" id="3.90.180.10">
    <property type="entry name" value="Medium-chain alcohol dehydrogenases, catalytic domain"/>
    <property type="match status" value="1"/>
</dbReference>
<dbReference type="EMBL" id="CP097160">
    <property type="protein sequence ID" value="UQN14246.1"/>
    <property type="molecule type" value="Genomic_DNA"/>
</dbReference>
<sequence>MRAVMMYAPGDVRVDEVAKPTIEAPTDAVIRVTATCVCGSDLWPYRGAQPVNGPSPMGHEYIGVVEQVGDEVREVAVGDFVVGSFVASDNTCEICEAGFQSRCIHQVMMGGIGTQAEFARIPLADGTLVKVPGEPTEAQLRSLLAASDVLGTGWYAAVAAEAGPGKTVAVVGDGAVGLLGVLAAKQLGAERIIAMSRHADRQALARQFGATDIVEERGEAGVAKVKELTGGYGAHATIEAVGTQESMQQAIHATRAGGRVGFVGVSHDVQLEGQELFFASVGLLGGPAPVRRFLPDLIDRIMRDEIDPGVVFDLTLPLEEAAEAYRAMDERRATKVMLTL</sequence>
<dbReference type="RefSeq" id="WP_193128148.1">
    <property type="nucleotide sequence ID" value="NZ_JACXJG010000010.1"/>
</dbReference>
<dbReference type="SUPFAM" id="SSF50129">
    <property type="entry name" value="GroES-like"/>
    <property type="match status" value="1"/>
</dbReference>
<evidence type="ECO:0000313" key="7">
    <source>
        <dbReference type="EMBL" id="UQN14246.1"/>
    </source>
</evidence>
<comment type="cofactor">
    <cofactor evidence="1 5">
        <name>Zn(2+)</name>
        <dbReference type="ChEBI" id="CHEBI:29105"/>
    </cofactor>
</comment>
<name>A0ABY4MXX9_9MICO</name>
<evidence type="ECO:0000256" key="4">
    <source>
        <dbReference type="ARBA" id="ARBA00023002"/>
    </source>
</evidence>
<comment type="similarity">
    <text evidence="5">Belongs to the zinc-containing alcohol dehydrogenase family.</text>
</comment>
<dbReference type="InterPro" id="IPR020843">
    <property type="entry name" value="ER"/>
</dbReference>
<dbReference type="Gene3D" id="3.40.50.720">
    <property type="entry name" value="NAD(P)-binding Rossmann-like Domain"/>
    <property type="match status" value="1"/>
</dbReference>
<dbReference type="InterPro" id="IPR036291">
    <property type="entry name" value="NAD(P)-bd_dom_sf"/>
</dbReference>
<keyword evidence="4" id="KW-0560">Oxidoreductase</keyword>
<accession>A0ABY4MXX9</accession>
<protein>
    <submittedName>
        <fullName evidence="7">Zinc-dependent alcohol dehydrogenase family protein</fullName>
    </submittedName>
</protein>
<dbReference type="InterPro" id="IPR013149">
    <property type="entry name" value="ADH-like_C"/>
</dbReference>
<dbReference type="PROSITE" id="PS00059">
    <property type="entry name" value="ADH_ZINC"/>
    <property type="match status" value="1"/>
</dbReference>
<keyword evidence="3 5" id="KW-0862">Zinc</keyword>